<evidence type="ECO:0000313" key="2">
    <source>
        <dbReference type="EMBL" id="KAG2636790.1"/>
    </source>
</evidence>
<dbReference type="AlphaFoldDB" id="A0A8T0VNF4"/>
<protein>
    <submittedName>
        <fullName evidence="2">Uncharacterized protein</fullName>
    </submittedName>
</protein>
<organism evidence="2 3">
    <name type="scientific">Panicum virgatum</name>
    <name type="common">Blackwell switchgrass</name>
    <dbReference type="NCBI Taxonomy" id="38727"/>
    <lineage>
        <taxon>Eukaryota</taxon>
        <taxon>Viridiplantae</taxon>
        <taxon>Streptophyta</taxon>
        <taxon>Embryophyta</taxon>
        <taxon>Tracheophyta</taxon>
        <taxon>Spermatophyta</taxon>
        <taxon>Magnoliopsida</taxon>
        <taxon>Liliopsida</taxon>
        <taxon>Poales</taxon>
        <taxon>Poaceae</taxon>
        <taxon>PACMAD clade</taxon>
        <taxon>Panicoideae</taxon>
        <taxon>Panicodae</taxon>
        <taxon>Paniceae</taxon>
        <taxon>Panicinae</taxon>
        <taxon>Panicum</taxon>
        <taxon>Panicum sect. Hiantes</taxon>
    </lineage>
</organism>
<feature type="region of interest" description="Disordered" evidence="1">
    <location>
        <begin position="1"/>
        <end position="22"/>
    </location>
</feature>
<proteinExistence type="predicted"/>
<reference evidence="2" key="1">
    <citation type="submission" date="2020-05" db="EMBL/GenBank/DDBJ databases">
        <title>WGS assembly of Panicum virgatum.</title>
        <authorList>
            <person name="Lovell J.T."/>
            <person name="Jenkins J."/>
            <person name="Shu S."/>
            <person name="Juenger T.E."/>
            <person name="Schmutz J."/>
        </authorList>
    </citation>
    <scope>NUCLEOTIDE SEQUENCE</scope>
    <source>
        <strain evidence="2">AP13</strain>
    </source>
</reference>
<evidence type="ECO:0000313" key="3">
    <source>
        <dbReference type="Proteomes" id="UP000823388"/>
    </source>
</evidence>
<dbReference type="Proteomes" id="UP000823388">
    <property type="component" value="Chromosome 2N"/>
</dbReference>
<evidence type="ECO:0000256" key="1">
    <source>
        <dbReference type="SAM" id="MobiDB-lite"/>
    </source>
</evidence>
<feature type="compositionally biased region" description="Basic and acidic residues" evidence="1">
    <location>
        <begin position="1"/>
        <end position="10"/>
    </location>
</feature>
<accession>A0A8T0VNF4</accession>
<name>A0A8T0VNF4_PANVG</name>
<gene>
    <name evidence="2" type="ORF">PVAP13_2NG472800</name>
</gene>
<sequence length="102" mass="11640">MRTFRADQARRPLWRGAPRPTRSPCAPPLYFAESIPFNRKPRYRSSGSAAFVAGKPPCAVLPLRLFFVSESFFVRGLRVFVRGQGQQLSCCRLRRRGLLVDL</sequence>
<comment type="caution">
    <text evidence="2">The sequence shown here is derived from an EMBL/GenBank/DDBJ whole genome shotgun (WGS) entry which is preliminary data.</text>
</comment>
<dbReference type="EMBL" id="CM029040">
    <property type="protein sequence ID" value="KAG2636790.1"/>
    <property type="molecule type" value="Genomic_DNA"/>
</dbReference>
<keyword evidence="3" id="KW-1185">Reference proteome</keyword>